<feature type="transmembrane region" description="Helical" evidence="2">
    <location>
        <begin position="442"/>
        <end position="475"/>
    </location>
</feature>
<dbReference type="EnsemblProtists" id="EOD23070">
    <property type="protein sequence ID" value="EOD23070"/>
    <property type="gene ID" value="EMIHUDRAFT_432153"/>
</dbReference>
<keyword evidence="2" id="KW-1133">Transmembrane helix</keyword>
<feature type="compositionally biased region" description="Basic and acidic residues" evidence="1">
    <location>
        <begin position="711"/>
        <end position="735"/>
    </location>
</feature>
<dbReference type="GO" id="GO:0005227">
    <property type="term" value="F:calcium-activated cation channel activity"/>
    <property type="evidence" value="ECO:0007669"/>
    <property type="project" value="InterPro"/>
</dbReference>
<dbReference type="Pfam" id="PF14703">
    <property type="entry name" value="PHM7_cyt"/>
    <property type="match status" value="1"/>
</dbReference>
<keyword evidence="5" id="KW-1185">Reference proteome</keyword>
<feature type="compositionally biased region" description="Basic and acidic residues" evidence="1">
    <location>
        <begin position="936"/>
        <end position="946"/>
    </location>
</feature>
<dbReference type="SMART" id="SM00360">
    <property type="entry name" value="RRM"/>
    <property type="match status" value="1"/>
</dbReference>
<dbReference type="PANTHER" id="PTHR13018">
    <property type="entry name" value="PROBABLE MEMBRANE PROTEIN DUF221-RELATED"/>
    <property type="match status" value="1"/>
</dbReference>
<protein>
    <recommendedName>
        <fullName evidence="3">RRM domain-containing protein</fullName>
    </recommendedName>
</protein>
<reference evidence="4" key="2">
    <citation type="submission" date="2024-10" db="UniProtKB">
        <authorList>
            <consortium name="EnsemblProtists"/>
        </authorList>
    </citation>
    <scope>IDENTIFICATION</scope>
</reference>
<feature type="compositionally biased region" description="Basic and acidic residues" evidence="1">
    <location>
        <begin position="964"/>
        <end position="977"/>
    </location>
</feature>
<dbReference type="AlphaFoldDB" id="A0A0D3JHT5"/>
<dbReference type="GeneID" id="17268617"/>
<dbReference type="Gene3D" id="3.30.70.330">
    <property type="match status" value="1"/>
</dbReference>
<evidence type="ECO:0000256" key="1">
    <source>
        <dbReference type="SAM" id="MobiDB-lite"/>
    </source>
</evidence>
<dbReference type="RefSeq" id="XP_005775499.1">
    <property type="nucleotide sequence ID" value="XM_005775442.1"/>
</dbReference>
<evidence type="ECO:0000259" key="3">
    <source>
        <dbReference type="SMART" id="SM00360"/>
    </source>
</evidence>
<feature type="region of interest" description="Disordered" evidence="1">
    <location>
        <begin position="56"/>
        <end position="95"/>
    </location>
</feature>
<dbReference type="InterPro" id="IPR035979">
    <property type="entry name" value="RBD_domain_sf"/>
</dbReference>
<dbReference type="InterPro" id="IPR027815">
    <property type="entry name" value="CSC1/OSCA1-like_cyt"/>
</dbReference>
<keyword evidence="2" id="KW-0472">Membrane</keyword>
<dbReference type="InterPro" id="IPR000504">
    <property type="entry name" value="RRM_dom"/>
</dbReference>
<keyword evidence="2" id="KW-0812">Transmembrane</keyword>
<feature type="compositionally biased region" description="Basic and acidic residues" evidence="1">
    <location>
        <begin position="669"/>
        <end position="679"/>
    </location>
</feature>
<dbReference type="PaxDb" id="2903-EOD23070"/>
<sequence length="998" mass="110300">MWRPARPPESNCSADARAIQRAWRRRKLARELYSCENAGALLSSLTLVEERASTRAEAASLPPVAEAEEGAGSPDEWRTSAPTNLASPEGPPKPDIALAKAAVRRQLPQLPDGRLWPLHSELGAFDRFGTDVSQYMHFVYHLARTCAWLFLLNLSNVIINFEGNSEIVSPFTIHTLGNTNNAVLDRGGHSYAVMEICNAAILLAFLFQVRSQLEEMSDRIRHGGHALTAADFTVMVSNVPRHWRSEQLRAHFEKFGAVVHVGVSLDYRELTLAMQESQRLKDKHIDATLHLVALIRGGAPKGSVGKARAAAKRALDALEANRTRTGALTKKRYHCTGYAFVTFNEAAVAKRVLETMPQDRAFSRVFGGGLVVSRAPEPEDIIWENLQTSPREQFARQSLSVLVLTVLLVLSVLLLTSVNLFMQGANPVMEVLGLEEKLEDPTLFEFVLVQALQGLLTLIGYLSIFISVPVMAYFLERPHTRGAREASVMLKLSFFQCAVILVTLFVLTTVETNENDDPDGSFKRGWYPVGMTVLLGALLGDILFIQFGMDLVRPFDLVKKQCFAKRAKTQARMNELYACSADGMLAFRLQILVKVLVLGLFFSFAMPMLYLVIAIYGWIAQWIDRLLLLRLLLPPPPTHEQLMVYIVRVILPLAVVGEPPPPPPRSRPPRGDARLPESRPLRLRPHLLPRSLRRRDARPQLLRGPGPGGESQRDSARFGEIRRDSARFRETPRDSARLREMTGGTLDLKPLRGRRPGERERGPGGCWLRAFPSEPDRGRVAGWLGRLHLRLLRPQGVQRPHVVVCARRPPLHRLLHRAGRALLPLHLAEQGAPGAVAEAVRRRRRGPGEPRVGAPVQAHVPPPRAEGPALAVGGRALQERRPVGSRAARDEPVRKVPRRSAAGRGAGLAGAAGAAGGQRGERGQRRRRRGRAAGVHLDRQPNRRGECVSGAFEARHARSPGPAHDLRVRADRAERGGAAHLGHAAQLTAPPRRANAHV</sequence>
<dbReference type="GO" id="GO:0003723">
    <property type="term" value="F:RNA binding"/>
    <property type="evidence" value="ECO:0007669"/>
    <property type="project" value="InterPro"/>
</dbReference>
<accession>A0A0D3JHT5</accession>
<feature type="region of interest" description="Disordered" evidence="1">
    <location>
        <begin position="843"/>
        <end position="998"/>
    </location>
</feature>
<feature type="compositionally biased region" description="Basic and acidic residues" evidence="1">
    <location>
        <begin position="877"/>
        <end position="894"/>
    </location>
</feature>
<feature type="compositionally biased region" description="Low complexity" evidence="1">
    <location>
        <begin position="978"/>
        <end position="989"/>
    </location>
</feature>
<dbReference type="KEGG" id="ehx:EMIHUDRAFT_432153"/>
<feature type="region of interest" description="Disordered" evidence="1">
    <location>
        <begin position="694"/>
        <end position="735"/>
    </location>
</feature>
<dbReference type="PANTHER" id="PTHR13018:SF5">
    <property type="entry name" value="RE44586P"/>
    <property type="match status" value="1"/>
</dbReference>
<reference evidence="5" key="1">
    <citation type="journal article" date="2013" name="Nature">
        <title>Pan genome of the phytoplankton Emiliania underpins its global distribution.</title>
        <authorList>
            <person name="Read B.A."/>
            <person name="Kegel J."/>
            <person name="Klute M.J."/>
            <person name="Kuo A."/>
            <person name="Lefebvre S.C."/>
            <person name="Maumus F."/>
            <person name="Mayer C."/>
            <person name="Miller J."/>
            <person name="Monier A."/>
            <person name="Salamov A."/>
            <person name="Young J."/>
            <person name="Aguilar M."/>
            <person name="Claverie J.M."/>
            <person name="Frickenhaus S."/>
            <person name="Gonzalez K."/>
            <person name="Herman E.K."/>
            <person name="Lin Y.C."/>
            <person name="Napier J."/>
            <person name="Ogata H."/>
            <person name="Sarno A.F."/>
            <person name="Shmutz J."/>
            <person name="Schroeder D."/>
            <person name="de Vargas C."/>
            <person name="Verret F."/>
            <person name="von Dassow P."/>
            <person name="Valentin K."/>
            <person name="Van de Peer Y."/>
            <person name="Wheeler G."/>
            <person name="Dacks J.B."/>
            <person name="Delwiche C.F."/>
            <person name="Dyhrman S.T."/>
            <person name="Glockner G."/>
            <person name="John U."/>
            <person name="Richards T."/>
            <person name="Worden A.Z."/>
            <person name="Zhang X."/>
            <person name="Grigoriev I.V."/>
            <person name="Allen A.E."/>
            <person name="Bidle K."/>
            <person name="Borodovsky M."/>
            <person name="Bowler C."/>
            <person name="Brownlee C."/>
            <person name="Cock J.M."/>
            <person name="Elias M."/>
            <person name="Gladyshev V.N."/>
            <person name="Groth M."/>
            <person name="Guda C."/>
            <person name="Hadaegh A."/>
            <person name="Iglesias-Rodriguez M.D."/>
            <person name="Jenkins J."/>
            <person name="Jones B.M."/>
            <person name="Lawson T."/>
            <person name="Leese F."/>
            <person name="Lindquist E."/>
            <person name="Lobanov A."/>
            <person name="Lomsadze A."/>
            <person name="Malik S.B."/>
            <person name="Marsh M.E."/>
            <person name="Mackinder L."/>
            <person name="Mock T."/>
            <person name="Mueller-Roeber B."/>
            <person name="Pagarete A."/>
            <person name="Parker M."/>
            <person name="Probert I."/>
            <person name="Quesneville H."/>
            <person name="Raines C."/>
            <person name="Rensing S.A."/>
            <person name="Riano-Pachon D.M."/>
            <person name="Richier S."/>
            <person name="Rokitta S."/>
            <person name="Shiraiwa Y."/>
            <person name="Soanes D.M."/>
            <person name="van der Giezen M."/>
            <person name="Wahlund T.M."/>
            <person name="Williams B."/>
            <person name="Wilson W."/>
            <person name="Wolfe G."/>
            <person name="Wurch L.L."/>
        </authorList>
    </citation>
    <scope>NUCLEOTIDE SEQUENCE</scope>
</reference>
<dbReference type="STRING" id="2903.R1E8Q5"/>
<proteinExistence type="predicted"/>
<feature type="compositionally biased region" description="Gly residues" evidence="1">
    <location>
        <begin position="904"/>
        <end position="918"/>
    </location>
</feature>
<dbReference type="HOGENOM" id="CLU_300288_0_0_1"/>
<dbReference type="InterPro" id="IPR045122">
    <property type="entry name" value="Csc1-like"/>
</dbReference>
<feature type="transmembrane region" description="Helical" evidence="2">
    <location>
        <begin position="399"/>
        <end position="422"/>
    </location>
</feature>
<dbReference type="eggNOG" id="ENOG502S7TK">
    <property type="taxonomic scope" value="Eukaryota"/>
</dbReference>
<dbReference type="InterPro" id="IPR012677">
    <property type="entry name" value="Nucleotide-bd_a/b_plait_sf"/>
</dbReference>
<dbReference type="SUPFAM" id="SSF54928">
    <property type="entry name" value="RNA-binding domain, RBD"/>
    <property type="match status" value="1"/>
</dbReference>
<dbReference type="Proteomes" id="UP000013827">
    <property type="component" value="Unassembled WGS sequence"/>
</dbReference>
<feature type="transmembrane region" description="Helical" evidence="2">
    <location>
        <begin position="487"/>
        <end position="506"/>
    </location>
</feature>
<evidence type="ECO:0000313" key="5">
    <source>
        <dbReference type="Proteomes" id="UP000013827"/>
    </source>
</evidence>
<name>A0A0D3JHT5_EMIH1</name>
<evidence type="ECO:0000313" key="4">
    <source>
        <dbReference type="EnsemblProtists" id="EOD23070"/>
    </source>
</evidence>
<feature type="transmembrane region" description="Helical" evidence="2">
    <location>
        <begin position="595"/>
        <end position="619"/>
    </location>
</feature>
<dbReference type="GO" id="GO:0005886">
    <property type="term" value="C:plasma membrane"/>
    <property type="evidence" value="ECO:0007669"/>
    <property type="project" value="TreeGrafter"/>
</dbReference>
<feature type="region of interest" description="Disordered" evidence="1">
    <location>
        <begin position="658"/>
        <end position="679"/>
    </location>
</feature>
<feature type="domain" description="RRM" evidence="3">
    <location>
        <begin position="233"/>
        <end position="373"/>
    </location>
</feature>
<organism evidence="4 5">
    <name type="scientific">Emiliania huxleyi (strain CCMP1516)</name>
    <dbReference type="NCBI Taxonomy" id="280463"/>
    <lineage>
        <taxon>Eukaryota</taxon>
        <taxon>Haptista</taxon>
        <taxon>Haptophyta</taxon>
        <taxon>Prymnesiophyceae</taxon>
        <taxon>Isochrysidales</taxon>
        <taxon>Noelaerhabdaceae</taxon>
        <taxon>Emiliania</taxon>
    </lineage>
</organism>
<feature type="transmembrane region" description="Helical" evidence="2">
    <location>
        <begin position="526"/>
        <end position="545"/>
    </location>
</feature>
<evidence type="ECO:0000256" key="2">
    <source>
        <dbReference type="SAM" id="Phobius"/>
    </source>
</evidence>